<organism evidence="2 3">
    <name type="scientific">Ceratopteris richardii</name>
    <name type="common">Triangle waterfern</name>
    <dbReference type="NCBI Taxonomy" id="49495"/>
    <lineage>
        <taxon>Eukaryota</taxon>
        <taxon>Viridiplantae</taxon>
        <taxon>Streptophyta</taxon>
        <taxon>Embryophyta</taxon>
        <taxon>Tracheophyta</taxon>
        <taxon>Polypodiopsida</taxon>
        <taxon>Polypodiidae</taxon>
        <taxon>Polypodiales</taxon>
        <taxon>Pteridineae</taxon>
        <taxon>Pteridaceae</taxon>
        <taxon>Parkerioideae</taxon>
        <taxon>Ceratopteris</taxon>
    </lineage>
</organism>
<name>A0A8T2UY25_CERRI</name>
<comment type="caution">
    <text evidence="2">The sequence shown here is derived from an EMBL/GenBank/DDBJ whole genome shotgun (WGS) entry which is preliminary data.</text>
</comment>
<dbReference type="Proteomes" id="UP000825935">
    <property type="component" value="Chromosome 3"/>
</dbReference>
<keyword evidence="3" id="KW-1185">Reference proteome</keyword>
<dbReference type="AlphaFoldDB" id="A0A8T2UY25"/>
<dbReference type="PANTHER" id="PTHR45763:SF46">
    <property type="entry name" value="AB HYDROLASE-1 DOMAIN-CONTAINING PROTEIN"/>
    <property type="match status" value="1"/>
</dbReference>
<sequence length="320" mass="36112">MEGHSTPKFVCLPHNGRKLSYLEMGCSQEEAKHSLVVLHGVGSSRLAAMPGVSEETLKAFGVRLIALDRPGYGQSDPDPDMTLESACDDLEQVLDILRLGDKIFLLGFSCGGAYCYAAARFIPHRIAGIALWCPIGCYHWKGISHEDRLLMQSKVSHSSRLLASFGNRLPFFLLRWYISLAIARRAGKPWVQNCQKCLCSPDRLHLQLLEPSDLMLRDNLEALTTHKGYGMARDLHLVSNHWGFELEDIAEVYTGPIHIWQGDEDNLVPIHMQRFVEKKIPENVQLREMKGEGHLSWFCFNNEAHRETLTALFGEVETSL</sequence>
<dbReference type="Gene3D" id="3.40.50.1820">
    <property type="entry name" value="alpha/beta hydrolase"/>
    <property type="match status" value="1"/>
</dbReference>
<dbReference type="Pfam" id="PF00561">
    <property type="entry name" value="Abhydrolase_1"/>
    <property type="match status" value="1"/>
</dbReference>
<dbReference type="PRINTS" id="PR00111">
    <property type="entry name" value="ABHYDROLASE"/>
</dbReference>
<dbReference type="OrthoDB" id="294702at2759"/>
<gene>
    <name evidence="2" type="ORF">KP509_03G026500</name>
</gene>
<dbReference type="PANTHER" id="PTHR45763">
    <property type="entry name" value="HYDROLASE, ALPHA/BETA FOLD FAMILY PROTEIN, EXPRESSED-RELATED"/>
    <property type="match status" value="1"/>
</dbReference>
<feature type="domain" description="AB hydrolase-1" evidence="1">
    <location>
        <begin position="35"/>
        <end position="296"/>
    </location>
</feature>
<reference evidence="2" key="1">
    <citation type="submission" date="2021-08" db="EMBL/GenBank/DDBJ databases">
        <title>WGS assembly of Ceratopteris richardii.</title>
        <authorList>
            <person name="Marchant D.B."/>
            <person name="Chen G."/>
            <person name="Jenkins J."/>
            <person name="Shu S."/>
            <person name="Leebens-Mack J."/>
            <person name="Grimwood J."/>
            <person name="Schmutz J."/>
            <person name="Soltis P."/>
            <person name="Soltis D."/>
            <person name="Chen Z.-H."/>
        </authorList>
    </citation>
    <scope>NUCLEOTIDE SEQUENCE</scope>
    <source>
        <strain evidence="2">Whitten #5841</strain>
        <tissue evidence="2">Leaf</tissue>
    </source>
</reference>
<dbReference type="OMA" id="GAREDCA"/>
<evidence type="ECO:0000259" key="1">
    <source>
        <dbReference type="Pfam" id="PF00561"/>
    </source>
</evidence>
<dbReference type="InterPro" id="IPR000073">
    <property type="entry name" value="AB_hydrolase_1"/>
</dbReference>
<protein>
    <recommendedName>
        <fullName evidence="1">AB hydrolase-1 domain-containing protein</fullName>
    </recommendedName>
</protein>
<dbReference type="EMBL" id="CM035408">
    <property type="protein sequence ID" value="KAH7441131.1"/>
    <property type="molecule type" value="Genomic_DNA"/>
</dbReference>
<accession>A0A8T2UY25</accession>
<evidence type="ECO:0000313" key="3">
    <source>
        <dbReference type="Proteomes" id="UP000825935"/>
    </source>
</evidence>
<dbReference type="InterPro" id="IPR029058">
    <property type="entry name" value="AB_hydrolase_fold"/>
</dbReference>
<evidence type="ECO:0000313" key="2">
    <source>
        <dbReference type="EMBL" id="KAH7441131.1"/>
    </source>
</evidence>
<proteinExistence type="predicted"/>
<dbReference type="SUPFAM" id="SSF53474">
    <property type="entry name" value="alpha/beta-Hydrolases"/>
    <property type="match status" value="1"/>
</dbReference>